<keyword evidence="3" id="KW-1185">Reference proteome</keyword>
<gene>
    <name evidence="2" type="ORF">GCM10011585_34110</name>
</gene>
<dbReference type="RefSeq" id="WP_188555449.1">
    <property type="nucleotide sequence ID" value="NZ_BMGT01000004.1"/>
</dbReference>
<evidence type="ECO:0008006" key="4">
    <source>
        <dbReference type="Google" id="ProtNLM"/>
    </source>
</evidence>
<accession>A0A917M962</accession>
<feature type="transmembrane region" description="Helical" evidence="1">
    <location>
        <begin position="26"/>
        <end position="44"/>
    </location>
</feature>
<dbReference type="EMBL" id="BMGT01000004">
    <property type="protein sequence ID" value="GGG87244.1"/>
    <property type="molecule type" value="Genomic_DNA"/>
</dbReference>
<dbReference type="Proteomes" id="UP000647241">
    <property type="component" value="Unassembled WGS sequence"/>
</dbReference>
<evidence type="ECO:0000313" key="2">
    <source>
        <dbReference type="EMBL" id="GGG87244.1"/>
    </source>
</evidence>
<reference evidence="2" key="1">
    <citation type="journal article" date="2014" name="Int. J. Syst. Evol. Microbiol.">
        <title>Complete genome sequence of Corynebacterium casei LMG S-19264T (=DSM 44701T), isolated from a smear-ripened cheese.</title>
        <authorList>
            <consortium name="US DOE Joint Genome Institute (JGI-PGF)"/>
            <person name="Walter F."/>
            <person name="Albersmeier A."/>
            <person name="Kalinowski J."/>
            <person name="Ruckert C."/>
        </authorList>
    </citation>
    <scope>NUCLEOTIDE SEQUENCE</scope>
    <source>
        <strain evidence="2">CGMCC 1.12997</strain>
    </source>
</reference>
<keyword evidence="1" id="KW-0472">Membrane</keyword>
<name>A0A917M962_9BACT</name>
<evidence type="ECO:0000313" key="3">
    <source>
        <dbReference type="Proteomes" id="UP000647241"/>
    </source>
</evidence>
<keyword evidence="1" id="KW-1133">Transmembrane helix</keyword>
<comment type="caution">
    <text evidence="2">The sequence shown here is derived from an EMBL/GenBank/DDBJ whole genome shotgun (WGS) entry which is preliminary data.</text>
</comment>
<evidence type="ECO:0000256" key="1">
    <source>
        <dbReference type="SAM" id="Phobius"/>
    </source>
</evidence>
<proteinExistence type="predicted"/>
<dbReference type="AlphaFoldDB" id="A0A917M962"/>
<feature type="transmembrane region" description="Helical" evidence="1">
    <location>
        <begin position="50"/>
        <end position="73"/>
    </location>
</feature>
<keyword evidence="1" id="KW-0812">Transmembrane</keyword>
<organism evidence="2 3">
    <name type="scientific">Edaphobacter dinghuensis</name>
    <dbReference type="NCBI Taxonomy" id="1560005"/>
    <lineage>
        <taxon>Bacteria</taxon>
        <taxon>Pseudomonadati</taxon>
        <taxon>Acidobacteriota</taxon>
        <taxon>Terriglobia</taxon>
        <taxon>Terriglobales</taxon>
        <taxon>Acidobacteriaceae</taxon>
        <taxon>Edaphobacter</taxon>
    </lineage>
</organism>
<protein>
    <recommendedName>
        <fullName evidence="4">PrgI family protein</fullName>
    </recommendedName>
</protein>
<reference evidence="2" key="2">
    <citation type="submission" date="2020-09" db="EMBL/GenBank/DDBJ databases">
        <authorList>
            <person name="Sun Q."/>
            <person name="Zhou Y."/>
        </authorList>
    </citation>
    <scope>NUCLEOTIDE SEQUENCE</scope>
    <source>
        <strain evidence="2">CGMCC 1.12997</strain>
    </source>
</reference>
<sequence length="114" mass="13023">MSLDITPVHRNLHTKVQFLGLEFEDLILVLALAAIMNLLAQFVSKTAHVFGIPLNLFMEFGVPVLIVPFLIAFKYGRPRGYLRDLLASFFSPKAWSAVERDSELMQPYIRDEEN</sequence>